<reference evidence="1 2" key="1">
    <citation type="journal article" date="2012" name="Proc. Natl. Acad. Sci. U.S.A.">
        <title>A novel lineage of myoviruses infecting cyanobacteria is widespread in the oceans.</title>
        <authorList>
            <person name="Sabehi G."/>
            <person name="Shaulov L."/>
            <person name="Silver D.H."/>
            <person name="Yanai I."/>
            <person name="Harel A."/>
            <person name="Lindell D."/>
        </authorList>
    </citation>
    <scope>NUCLEOTIDE SEQUENCE [LARGE SCALE GENOMIC DNA]</scope>
</reference>
<protein>
    <submittedName>
        <fullName evidence="1">Uncharacterized protein</fullName>
    </submittedName>
</protein>
<sequence>MKITRLPRGNAQFPKEKDPGDIVVLSNGDIFTWSGGLWALLGGRFIKEEIKEWVLSYLKNGWPTLSEAEFDLPEILTLTENTEEDERWIRLILNNMLKLASNLESEKIS</sequence>
<evidence type="ECO:0000313" key="2">
    <source>
        <dbReference type="Proteomes" id="UP000007178"/>
    </source>
</evidence>
<dbReference type="Proteomes" id="UP000007178">
    <property type="component" value="Segment"/>
</dbReference>
<dbReference type="GeneID" id="14013818"/>
<dbReference type="KEGG" id="vg:14013818"/>
<evidence type="ECO:0000313" key="1">
    <source>
        <dbReference type="EMBL" id="AEZ65689.1"/>
    </source>
</evidence>
<organism evidence="1 2">
    <name type="scientific">Cyanophage S-TIM5</name>
    <dbReference type="NCBI Taxonomy" id="1137745"/>
    <lineage>
        <taxon>Viruses</taxon>
        <taxon>Duplodnaviria</taxon>
        <taxon>Heunggongvirae</taxon>
        <taxon>Uroviricota</taxon>
        <taxon>Caudoviricetes</taxon>
        <taxon>Aurunvirus</taxon>
        <taxon>Aurunvirus STIM5</taxon>
    </lineage>
</organism>
<proteinExistence type="predicted"/>
<dbReference type="EMBL" id="JQ245707">
    <property type="protein sequence ID" value="AEZ65689.1"/>
    <property type="molecule type" value="Genomic_DNA"/>
</dbReference>
<keyword evidence="2" id="KW-1185">Reference proteome</keyword>
<dbReference type="RefSeq" id="YP_007006102.1">
    <property type="nucleotide sequence ID" value="NC_019516.2"/>
</dbReference>
<name>H6WFW4_9CAUD</name>
<accession>H6WFW4</accession>